<evidence type="ECO:0000256" key="1">
    <source>
        <dbReference type="SAM" id="MobiDB-lite"/>
    </source>
</evidence>
<organism evidence="2 3">
    <name type="scientific">Sporormia fimetaria CBS 119925</name>
    <dbReference type="NCBI Taxonomy" id="1340428"/>
    <lineage>
        <taxon>Eukaryota</taxon>
        <taxon>Fungi</taxon>
        <taxon>Dikarya</taxon>
        <taxon>Ascomycota</taxon>
        <taxon>Pezizomycotina</taxon>
        <taxon>Dothideomycetes</taxon>
        <taxon>Pleosporomycetidae</taxon>
        <taxon>Pleosporales</taxon>
        <taxon>Sporormiaceae</taxon>
        <taxon>Sporormia</taxon>
    </lineage>
</organism>
<evidence type="ECO:0000313" key="2">
    <source>
        <dbReference type="EMBL" id="KAF2741602.1"/>
    </source>
</evidence>
<sequence>MEDLIACLYPFEDTNGKARKVIKDPANSPEDCPRCVDVTRQSPKLQGRQSRETTAPPDDNYHKKVQPQDRDPRLELRFSHKLKGGLCIVFRTNRNSCDIVLPHLTGIRDTPFFRVMGRKPSVAHIPNFTRKRTVSTNILHPSPATLESNRMQLVKQRRRAERRNQATRPEFWLLLVLEVWLPAV</sequence>
<gene>
    <name evidence="2" type="ORF">M011DRAFT_472947</name>
</gene>
<feature type="region of interest" description="Disordered" evidence="1">
    <location>
        <begin position="20"/>
        <end position="70"/>
    </location>
</feature>
<dbReference type="AlphaFoldDB" id="A0A6A6UTD9"/>
<reference evidence="2" key="1">
    <citation type="journal article" date="2020" name="Stud. Mycol.">
        <title>101 Dothideomycetes genomes: a test case for predicting lifestyles and emergence of pathogens.</title>
        <authorList>
            <person name="Haridas S."/>
            <person name="Albert R."/>
            <person name="Binder M."/>
            <person name="Bloem J."/>
            <person name="Labutti K."/>
            <person name="Salamov A."/>
            <person name="Andreopoulos B."/>
            <person name="Baker S."/>
            <person name="Barry K."/>
            <person name="Bills G."/>
            <person name="Bluhm B."/>
            <person name="Cannon C."/>
            <person name="Castanera R."/>
            <person name="Culley D."/>
            <person name="Daum C."/>
            <person name="Ezra D."/>
            <person name="Gonzalez J."/>
            <person name="Henrissat B."/>
            <person name="Kuo A."/>
            <person name="Liang C."/>
            <person name="Lipzen A."/>
            <person name="Lutzoni F."/>
            <person name="Magnuson J."/>
            <person name="Mondo S."/>
            <person name="Nolan M."/>
            <person name="Ohm R."/>
            <person name="Pangilinan J."/>
            <person name="Park H.-J."/>
            <person name="Ramirez L."/>
            <person name="Alfaro M."/>
            <person name="Sun H."/>
            <person name="Tritt A."/>
            <person name="Yoshinaga Y."/>
            <person name="Zwiers L.-H."/>
            <person name="Turgeon B."/>
            <person name="Goodwin S."/>
            <person name="Spatafora J."/>
            <person name="Crous P."/>
            <person name="Grigoriev I."/>
        </authorList>
    </citation>
    <scope>NUCLEOTIDE SEQUENCE</scope>
    <source>
        <strain evidence="2">CBS 119925</strain>
    </source>
</reference>
<feature type="compositionally biased region" description="Basic and acidic residues" evidence="1">
    <location>
        <begin position="59"/>
        <end position="70"/>
    </location>
</feature>
<evidence type="ECO:0000313" key="3">
    <source>
        <dbReference type="Proteomes" id="UP000799440"/>
    </source>
</evidence>
<accession>A0A6A6UTD9</accession>
<dbReference type="EMBL" id="MU006675">
    <property type="protein sequence ID" value="KAF2741602.1"/>
    <property type="molecule type" value="Genomic_DNA"/>
</dbReference>
<keyword evidence="3" id="KW-1185">Reference proteome</keyword>
<proteinExistence type="predicted"/>
<name>A0A6A6UTD9_9PLEO</name>
<dbReference type="Proteomes" id="UP000799440">
    <property type="component" value="Unassembled WGS sequence"/>
</dbReference>
<protein>
    <submittedName>
        <fullName evidence="2">Uncharacterized protein</fullName>
    </submittedName>
</protein>
<feature type="compositionally biased region" description="Polar residues" evidence="1">
    <location>
        <begin position="39"/>
        <end position="48"/>
    </location>
</feature>
<dbReference type="OrthoDB" id="3779160at2759"/>